<sequence length="1087" mass="122346">MNKRVKSIQYPLLLVFLLLAAMTAGQPSEKISVRGRVEDTDGNVIAGASVVELDKDGRTVSGTTSDMTGNFVLRVAPGHRISASIIGYQTAVQNINNRTFIVFRLNPAQTALEEVSIVAETRPKIDYGTGLQIAERDLTGAVSRVSAKDLEELSAASIDQALQGRLPGVDFGATSGDPGAGMSIRIRGTASINGSADPLIVLDGMPYEVSIPEDFNFGSADEQGYAQLLNITPADIQDITVLKDAASTAVWGARAANGVLIINTKRGQLGKPVVTYNLRGIVHQQPQAIPLLTGDQYSMLVPEMVMNANGLPLNLQNNKEFLYDPNDPYWYHNYSRNTDWIQEITQIGYTHDHNLSMTGGGQKARYYASVGYLNTVGTTKGTNLDRITTKINLDYTVSSRLRFRTDVTYAYINNRLNYTGGIRGVAYIKMPNMAVYEYDEHGLQTPVYFSPAQNIQGQYSRTYNPLAMAEQGYGRQIGQRITPRFNLQYDIIPRTLFTTFDLQFDINNTKYNSFLPQDATGRPFTETVVNLATDEENDFIAVASKLNLLYTPQLKGEHTLQSLLSIQTQDDRNLFRSARSSNTASSVLRDPAIPGRQITGALNAFGDQYRNIGVLLNAQYGFKDRYIINGSIRMDGNSRFGPENRYGYFPAVSARYRISGEPFMEKYAHWLDDLSLRGSYGQAGKAPQHNYMFYNRYANYAWSYLDEAAVFPANIELSNLRWETLVGSNIGFNLWMFKGRVRLDGELYRNRTKDLIFNNLRLPTYSGYNTATFNVGTMDNQGWELMLNTQPFRSENWSIGVDFNIARNYNVVREVSEFFPRENDARIGENGVYKTYLQIGNPFGSIYGFRYKGVYRDEEATVARDANGNPITGLDGQPVYMRFNYPFTDYVFQPGDAMYEDINHDGNIDENDMVYIGNTVPKYTGGFGFNVTYKGNLRLMTFFSYRLKYDMINGGMMNTTNMFDFDNQSTAVLKRWRNPGDETDVPRALYRSGYNWLGSDRYVEDASFVRLRSVTLRYNLTNRLLNRLGLRSAGLYATVENLFTWTRYTGQDPDISIRGNVDPFRYAQDNNLTPPTKNFLFGISAGF</sequence>
<organism evidence="13 14">
    <name type="scientific">Parapedobacter composti</name>
    <dbReference type="NCBI Taxonomy" id="623281"/>
    <lineage>
        <taxon>Bacteria</taxon>
        <taxon>Pseudomonadati</taxon>
        <taxon>Bacteroidota</taxon>
        <taxon>Sphingobacteriia</taxon>
        <taxon>Sphingobacteriales</taxon>
        <taxon>Sphingobacteriaceae</taxon>
        <taxon>Parapedobacter</taxon>
    </lineage>
</organism>
<gene>
    <name evidence="13" type="ORF">SAMN05421747_101245</name>
</gene>
<name>A0A1I1E0U3_9SPHI</name>
<dbReference type="Gene3D" id="2.40.170.20">
    <property type="entry name" value="TonB-dependent receptor, beta-barrel domain"/>
    <property type="match status" value="1"/>
</dbReference>
<keyword evidence="3 8" id="KW-1134">Transmembrane beta strand</keyword>
<feature type="domain" description="TonB-dependent receptor-like beta-barrel" evidence="11">
    <location>
        <begin position="459"/>
        <end position="1042"/>
    </location>
</feature>
<evidence type="ECO:0000256" key="6">
    <source>
        <dbReference type="ARBA" id="ARBA00023136"/>
    </source>
</evidence>
<dbReference type="PROSITE" id="PS52016">
    <property type="entry name" value="TONB_DEPENDENT_REC_3"/>
    <property type="match status" value="1"/>
</dbReference>
<evidence type="ECO:0000259" key="11">
    <source>
        <dbReference type="Pfam" id="PF00593"/>
    </source>
</evidence>
<dbReference type="NCBIfam" id="TIGR04056">
    <property type="entry name" value="OMP_RagA_SusC"/>
    <property type="match status" value="1"/>
</dbReference>
<dbReference type="InterPro" id="IPR012910">
    <property type="entry name" value="Plug_dom"/>
</dbReference>
<evidence type="ECO:0000259" key="12">
    <source>
        <dbReference type="Pfam" id="PF07715"/>
    </source>
</evidence>
<dbReference type="NCBIfam" id="TIGR04057">
    <property type="entry name" value="SusC_RagA_signa"/>
    <property type="match status" value="1"/>
</dbReference>
<evidence type="ECO:0000256" key="2">
    <source>
        <dbReference type="ARBA" id="ARBA00022448"/>
    </source>
</evidence>
<evidence type="ECO:0000256" key="7">
    <source>
        <dbReference type="ARBA" id="ARBA00023237"/>
    </source>
</evidence>
<dbReference type="InterPro" id="IPR000531">
    <property type="entry name" value="Beta-barrel_TonB"/>
</dbReference>
<protein>
    <submittedName>
        <fullName evidence="13">TonB-linked outer membrane protein, SusC/RagA family</fullName>
    </submittedName>
</protein>
<evidence type="ECO:0000256" key="10">
    <source>
        <dbReference type="SAM" id="SignalP"/>
    </source>
</evidence>
<reference evidence="13 14" key="1">
    <citation type="submission" date="2016-10" db="EMBL/GenBank/DDBJ databases">
        <authorList>
            <person name="de Groot N.N."/>
        </authorList>
    </citation>
    <scope>NUCLEOTIDE SEQUENCE [LARGE SCALE GENOMIC DNA]</scope>
    <source>
        <strain evidence="13 14">DSM 22900</strain>
    </source>
</reference>
<evidence type="ECO:0000313" key="13">
    <source>
        <dbReference type="EMBL" id="SFB80889.1"/>
    </source>
</evidence>
<dbReference type="InterPro" id="IPR018247">
    <property type="entry name" value="EF_Hand_1_Ca_BS"/>
</dbReference>
<keyword evidence="5 9" id="KW-0798">TonB box</keyword>
<evidence type="ECO:0000256" key="4">
    <source>
        <dbReference type="ARBA" id="ARBA00022692"/>
    </source>
</evidence>
<dbReference type="Proteomes" id="UP000199577">
    <property type="component" value="Unassembled WGS sequence"/>
</dbReference>
<comment type="subcellular location">
    <subcellularLocation>
        <location evidence="1 8">Cell outer membrane</location>
        <topology evidence="1 8">Multi-pass membrane protein</topology>
    </subcellularLocation>
</comment>
<dbReference type="OrthoDB" id="1019466at2"/>
<dbReference type="GO" id="GO:0009279">
    <property type="term" value="C:cell outer membrane"/>
    <property type="evidence" value="ECO:0007669"/>
    <property type="project" value="UniProtKB-SubCell"/>
</dbReference>
<evidence type="ECO:0000313" key="14">
    <source>
        <dbReference type="Proteomes" id="UP000199577"/>
    </source>
</evidence>
<accession>A0A1I1E0U3</accession>
<keyword evidence="2 8" id="KW-0813">Transport</keyword>
<evidence type="ECO:0000256" key="1">
    <source>
        <dbReference type="ARBA" id="ARBA00004571"/>
    </source>
</evidence>
<dbReference type="PROSITE" id="PS00018">
    <property type="entry name" value="EF_HAND_1"/>
    <property type="match status" value="1"/>
</dbReference>
<dbReference type="SUPFAM" id="SSF49464">
    <property type="entry name" value="Carboxypeptidase regulatory domain-like"/>
    <property type="match status" value="1"/>
</dbReference>
<dbReference type="RefSeq" id="WP_090970240.1">
    <property type="nucleotide sequence ID" value="NZ_FOLL01000001.1"/>
</dbReference>
<keyword evidence="6 8" id="KW-0472">Membrane</keyword>
<dbReference type="STRING" id="623281.SAMN05421747_101245"/>
<keyword evidence="14" id="KW-1185">Reference proteome</keyword>
<feature type="domain" description="TonB-dependent receptor plug" evidence="12">
    <location>
        <begin position="135"/>
        <end position="259"/>
    </location>
</feature>
<dbReference type="Pfam" id="PF00593">
    <property type="entry name" value="TonB_dep_Rec_b-barrel"/>
    <property type="match status" value="1"/>
</dbReference>
<feature type="chain" id="PRO_5011498138" evidence="10">
    <location>
        <begin position="28"/>
        <end position="1087"/>
    </location>
</feature>
<comment type="similarity">
    <text evidence="8 9">Belongs to the TonB-dependent receptor family.</text>
</comment>
<dbReference type="Pfam" id="PF13620">
    <property type="entry name" value="CarboxypepD_reg"/>
    <property type="match status" value="1"/>
</dbReference>
<dbReference type="AlphaFoldDB" id="A0A1I1E0U3"/>
<keyword evidence="4 8" id="KW-0812">Transmembrane</keyword>
<dbReference type="InterPro" id="IPR036942">
    <property type="entry name" value="Beta-barrel_TonB_sf"/>
</dbReference>
<dbReference type="InterPro" id="IPR023996">
    <property type="entry name" value="TonB-dep_OMP_SusC/RagA"/>
</dbReference>
<evidence type="ECO:0000256" key="3">
    <source>
        <dbReference type="ARBA" id="ARBA00022452"/>
    </source>
</evidence>
<dbReference type="Gene3D" id="2.60.40.1120">
    <property type="entry name" value="Carboxypeptidase-like, regulatory domain"/>
    <property type="match status" value="1"/>
</dbReference>
<keyword evidence="10" id="KW-0732">Signal</keyword>
<dbReference type="InterPro" id="IPR008969">
    <property type="entry name" value="CarboxyPept-like_regulatory"/>
</dbReference>
<dbReference type="SUPFAM" id="SSF56935">
    <property type="entry name" value="Porins"/>
    <property type="match status" value="1"/>
</dbReference>
<dbReference type="Pfam" id="PF07715">
    <property type="entry name" value="Plug"/>
    <property type="match status" value="1"/>
</dbReference>
<dbReference type="InterPro" id="IPR037066">
    <property type="entry name" value="Plug_dom_sf"/>
</dbReference>
<evidence type="ECO:0000256" key="8">
    <source>
        <dbReference type="PROSITE-ProRule" id="PRU01360"/>
    </source>
</evidence>
<dbReference type="EMBL" id="FOLL01000001">
    <property type="protein sequence ID" value="SFB80889.1"/>
    <property type="molecule type" value="Genomic_DNA"/>
</dbReference>
<dbReference type="InterPro" id="IPR023997">
    <property type="entry name" value="TonB-dep_OMP_SusC/RagA_CS"/>
</dbReference>
<dbReference type="InterPro" id="IPR039426">
    <property type="entry name" value="TonB-dep_rcpt-like"/>
</dbReference>
<evidence type="ECO:0000256" key="9">
    <source>
        <dbReference type="RuleBase" id="RU003357"/>
    </source>
</evidence>
<keyword evidence="7 8" id="KW-0998">Cell outer membrane</keyword>
<dbReference type="Gene3D" id="2.170.130.10">
    <property type="entry name" value="TonB-dependent receptor, plug domain"/>
    <property type="match status" value="1"/>
</dbReference>
<proteinExistence type="inferred from homology"/>
<feature type="signal peptide" evidence="10">
    <location>
        <begin position="1"/>
        <end position="27"/>
    </location>
</feature>
<evidence type="ECO:0000256" key="5">
    <source>
        <dbReference type="ARBA" id="ARBA00023077"/>
    </source>
</evidence>